<protein>
    <submittedName>
        <fullName evidence="1">Uncharacterized protein</fullName>
    </submittedName>
</protein>
<dbReference type="Proteomes" id="UP000283497">
    <property type="component" value="Unassembled WGS sequence"/>
</dbReference>
<evidence type="ECO:0000313" key="2">
    <source>
        <dbReference type="Proteomes" id="UP000283497"/>
    </source>
</evidence>
<dbReference type="AlphaFoldDB" id="A0A415G9A8"/>
<proteinExistence type="predicted"/>
<reference evidence="1 2" key="1">
    <citation type="submission" date="2018-08" db="EMBL/GenBank/DDBJ databases">
        <title>A genome reference for cultivated species of the human gut microbiota.</title>
        <authorList>
            <person name="Zou Y."/>
            <person name="Xue W."/>
            <person name="Luo G."/>
        </authorList>
    </citation>
    <scope>NUCLEOTIDE SEQUENCE [LARGE SCALE GENOMIC DNA]</scope>
    <source>
        <strain evidence="1 2">AF45-14BH</strain>
    </source>
</reference>
<comment type="caution">
    <text evidence="1">The sequence shown here is derived from an EMBL/GenBank/DDBJ whole genome shotgun (WGS) entry which is preliminary data.</text>
</comment>
<organism evidence="1 2">
    <name type="scientific">Anaerobutyricum hallii</name>
    <dbReference type="NCBI Taxonomy" id="39488"/>
    <lineage>
        <taxon>Bacteria</taxon>
        <taxon>Bacillati</taxon>
        <taxon>Bacillota</taxon>
        <taxon>Clostridia</taxon>
        <taxon>Lachnospirales</taxon>
        <taxon>Lachnospiraceae</taxon>
        <taxon>Anaerobutyricum</taxon>
    </lineage>
</organism>
<gene>
    <name evidence="1" type="ORF">DW068_04115</name>
</gene>
<name>A0A415G9A8_9FIRM</name>
<sequence length="255" mass="29745">MVIYGYRINSIDMKEVWNKIATVQKNLNKIAFKLYHEQLGKEIAFLCDNITLNVLSREDGISIYDSAVQILNQRIDASQRARSNTLYNYNVFAHIIPYKEYTYIKIVSANQKLLKAFQIFEEYSLSEMECKDPKNKKKIIWDEICSICTKKEPFSINLSISDIDPKKECIKYPSISERAEIIARYNVQNHYLNEVAANSEIPPIRLMPFIDDMFELVGQHKEDIAREKAELLNILLALEEHPEIVFETECSKSYN</sequence>
<evidence type="ECO:0000313" key="1">
    <source>
        <dbReference type="EMBL" id="RHK40657.1"/>
    </source>
</evidence>
<accession>A0A415G9A8</accession>
<dbReference type="RefSeq" id="WP_118314167.1">
    <property type="nucleotide sequence ID" value="NZ_QRNJ01000010.1"/>
</dbReference>
<dbReference type="EMBL" id="QRNJ01000010">
    <property type="protein sequence ID" value="RHK40657.1"/>
    <property type="molecule type" value="Genomic_DNA"/>
</dbReference>